<dbReference type="SUPFAM" id="SSF56112">
    <property type="entry name" value="Protein kinase-like (PK-like)"/>
    <property type="match status" value="1"/>
</dbReference>
<dbReference type="EMBL" id="ANJA01002890">
    <property type="protein sequence ID" value="ETO67494.1"/>
    <property type="molecule type" value="Genomic_DNA"/>
</dbReference>
<feature type="non-terminal residue" evidence="8">
    <location>
        <position position="1"/>
    </location>
</feature>
<dbReference type="Gene3D" id="1.10.510.10">
    <property type="entry name" value="Transferase(Phosphotransferase) domain 1"/>
    <property type="match status" value="1"/>
</dbReference>
<dbReference type="GO" id="GO:0005524">
    <property type="term" value="F:ATP binding"/>
    <property type="evidence" value="ECO:0007669"/>
    <property type="project" value="UniProtKB-UniRule"/>
</dbReference>
<sequence length="414" mass="45724">MQPKQRISIVSTGHLMGNQPSALLSEEASALPAMHGSNNARVLSLPPELNAVESSSSESQPPAGAREPSSSIDPSAPAVAASPAAPRRRVEEFYDVQTELLGRGHYATVCRGRCRRTGRAVAIKKVKRFMTDPKRLRAEITALRRVKQHPNIVELIDVFETTREVHLVLELCTGGELFERLAEKGAYSEADCVRHVRDMASAVQYLHECGIVHRDLKPENILLSTADEDDAVVKVADFGLAKIFAGTNLKTKCGTWGYSAPEMISGSGSAFGYDDKVDSWSLGTILYILLCGYHPFDPEGERSDNEMIASIKACSFEFDDDGWATISDDAKDLVRHLLVLDPDDRFSMKQVLEHPWIIGSSSVATLQASEHPLSPTIHQELAKYREHTKQKIIRFGLGGLASLVGFWFIRRSRR</sequence>
<comment type="similarity">
    <text evidence="4">Belongs to the protein kinase superfamily.</text>
</comment>
<keyword evidence="6" id="KW-0472">Membrane</keyword>
<feature type="region of interest" description="Disordered" evidence="5">
    <location>
        <begin position="1"/>
        <end position="21"/>
    </location>
</feature>
<evidence type="ECO:0000313" key="8">
    <source>
        <dbReference type="EMBL" id="ETO67494.1"/>
    </source>
</evidence>
<evidence type="ECO:0000259" key="7">
    <source>
        <dbReference type="PROSITE" id="PS50011"/>
    </source>
</evidence>
<keyword evidence="8" id="KW-0418">Kinase</keyword>
<keyword evidence="6" id="KW-1133">Transmembrane helix</keyword>
<accession>A0A080ZLI3</accession>
<keyword evidence="8" id="KW-0808">Transferase</keyword>
<evidence type="ECO:0000256" key="1">
    <source>
        <dbReference type="ARBA" id="ARBA00022741"/>
    </source>
</evidence>
<organism evidence="8 9">
    <name type="scientific">Phytophthora nicotianae P1976</name>
    <dbReference type="NCBI Taxonomy" id="1317066"/>
    <lineage>
        <taxon>Eukaryota</taxon>
        <taxon>Sar</taxon>
        <taxon>Stramenopiles</taxon>
        <taxon>Oomycota</taxon>
        <taxon>Peronosporomycetes</taxon>
        <taxon>Peronosporales</taxon>
        <taxon>Peronosporaceae</taxon>
        <taxon>Phytophthora</taxon>
    </lineage>
</organism>
<feature type="domain" description="Protein kinase" evidence="7">
    <location>
        <begin position="95"/>
        <end position="357"/>
    </location>
</feature>
<keyword evidence="4" id="KW-0723">Serine/threonine-protein kinase</keyword>
<evidence type="ECO:0000256" key="6">
    <source>
        <dbReference type="SAM" id="Phobius"/>
    </source>
</evidence>
<proteinExistence type="inferred from homology"/>
<dbReference type="SMART" id="SM00220">
    <property type="entry name" value="S_TKc"/>
    <property type="match status" value="1"/>
</dbReference>
<dbReference type="Pfam" id="PF00069">
    <property type="entry name" value="Pkinase"/>
    <property type="match status" value="1"/>
</dbReference>
<dbReference type="InterPro" id="IPR011009">
    <property type="entry name" value="Kinase-like_dom_sf"/>
</dbReference>
<feature type="transmembrane region" description="Helical" evidence="6">
    <location>
        <begin position="392"/>
        <end position="409"/>
    </location>
</feature>
<gene>
    <name evidence="8" type="ORF">F444_15576</name>
</gene>
<keyword evidence="2 3" id="KW-0067">ATP-binding</keyword>
<evidence type="ECO:0000256" key="5">
    <source>
        <dbReference type="SAM" id="MobiDB-lite"/>
    </source>
</evidence>
<comment type="caution">
    <text evidence="8">The sequence shown here is derived from an EMBL/GenBank/DDBJ whole genome shotgun (WGS) entry which is preliminary data.</text>
</comment>
<dbReference type="InterPro" id="IPR008271">
    <property type="entry name" value="Ser/Thr_kinase_AS"/>
</dbReference>
<keyword evidence="1 3" id="KW-0547">Nucleotide-binding</keyword>
<dbReference type="PROSITE" id="PS00107">
    <property type="entry name" value="PROTEIN_KINASE_ATP"/>
    <property type="match status" value="1"/>
</dbReference>
<dbReference type="OrthoDB" id="40902at2759"/>
<dbReference type="FunFam" id="3.30.200.20:FF:001067">
    <property type="entry name" value="CAMK/CAMKL protein kinase"/>
    <property type="match status" value="1"/>
</dbReference>
<evidence type="ECO:0000256" key="3">
    <source>
        <dbReference type="PROSITE-ProRule" id="PRU10141"/>
    </source>
</evidence>
<protein>
    <submittedName>
        <fullName evidence="8">CAMK/CAMK1 protein kinase</fullName>
    </submittedName>
</protein>
<keyword evidence="6" id="KW-0812">Transmembrane</keyword>
<dbReference type="AlphaFoldDB" id="A0A080ZLI3"/>
<evidence type="ECO:0000256" key="4">
    <source>
        <dbReference type="RuleBase" id="RU000304"/>
    </source>
</evidence>
<feature type="compositionally biased region" description="Low complexity" evidence="5">
    <location>
        <begin position="68"/>
        <end position="84"/>
    </location>
</feature>
<name>A0A080ZLI3_PHYNI</name>
<reference evidence="8 9" key="1">
    <citation type="submission" date="2013-11" db="EMBL/GenBank/DDBJ databases">
        <title>The Genome Sequence of Phytophthora parasitica P1976.</title>
        <authorList>
            <consortium name="The Broad Institute Genomics Platform"/>
            <person name="Russ C."/>
            <person name="Tyler B."/>
            <person name="Panabieres F."/>
            <person name="Shan W."/>
            <person name="Tripathy S."/>
            <person name="Grunwald N."/>
            <person name="Machado M."/>
            <person name="Johnson C.S."/>
            <person name="Walker B."/>
            <person name="Young S."/>
            <person name="Zeng Q."/>
            <person name="Gargeya S."/>
            <person name="Fitzgerald M."/>
            <person name="Haas B."/>
            <person name="Abouelleil A."/>
            <person name="Allen A.W."/>
            <person name="Alvarado L."/>
            <person name="Arachchi H.M."/>
            <person name="Berlin A.M."/>
            <person name="Chapman S.B."/>
            <person name="Gainer-Dewar J."/>
            <person name="Goldberg J."/>
            <person name="Griggs A."/>
            <person name="Gujja S."/>
            <person name="Hansen M."/>
            <person name="Howarth C."/>
            <person name="Imamovic A."/>
            <person name="Ireland A."/>
            <person name="Larimer J."/>
            <person name="McCowan C."/>
            <person name="Murphy C."/>
            <person name="Pearson M."/>
            <person name="Poon T.W."/>
            <person name="Priest M."/>
            <person name="Roberts A."/>
            <person name="Saif S."/>
            <person name="Shea T."/>
            <person name="Sisk P."/>
            <person name="Sykes S."/>
            <person name="Wortman J."/>
            <person name="Nusbaum C."/>
            <person name="Birren B."/>
        </authorList>
    </citation>
    <scope>NUCLEOTIDE SEQUENCE [LARGE SCALE GENOMIC DNA]</scope>
    <source>
        <strain evidence="8 9">P1976</strain>
    </source>
</reference>
<dbReference type="CDD" id="cd05117">
    <property type="entry name" value="STKc_CAMK"/>
    <property type="match status" value="1"/>
</dbReference>
<dbReference type="Proteomes" id="UP000028582">
    <property type="component" value="Unassembled WGS sequence"/>
</dbReference>
<dbReference type="PROSITE" id="PS00108">
    <property type="entry name" value="PROTEIN_KINASE_ST"/>
    <property type="match status" value="1"/>
</dbReference>
<dbReference type="GO" id="GO:0004674">
    <property type="term" value="F:protein serine/threonine kinase activity"/>
    <property type="evidence" value="ECO:0007669"/>
    <property type="project" value="UniProtKB-KW"/>
</dbReference>
<dbReference type="PROSITE" id="PS50011">
    <property type="entry name" value="PROTEIN_KINASE_DOM"/>
    <property type="match status" value="1"/>
</dbReference>
<dbReference type="FunFam" id="1.10.510.10:FF:001967">
    <property type="entry name" value="Uncharacterized protein"/>
    <property type="match status" value="1"/>
</dbReference>
<evidence type="ECO:0000256" key="2">
    <source>
        <dbReference type="ARBA" id="ARBA00022840"/>
    </source>
</evidence>
<feature type="region of interest" description="Disordered" evidence="5">
    <location>
        <begin position="38"/>
        <end position="84"/>
    </location>
</feature>
<evidence type="ECO:0000313" key="9">
    <source>
        <dbReference type="Proteomes" id="UP000028582"/>
    </source>
</evidence>
<feature type="binding site" evidence="3">
    <location>
        <position position="125"/>
    </location>
    <ligand>
        <name>ATP</name>
        <dbReference type="ChEBI" id="CHEBI:30616"/>
    </ligand>
</feature>
<dbReference type="PANTHER" id="PTHR24347">
    <property type="entry name" value="SERINE/THREONINE-PROTEIN KINASE"/>
    <property type="match status" value="1"/>
</dbReference>
<dbReference type="InterPro" id="IPR017441">
    <property type="entry name" value="Protein_kinase_ATP_BS"/>
</dbReference>
<dbReference type="InterPro" id="IPR000719">
    <property type="entry name" value="Prot_kinase_dom"/>
</dbReference>